<dbReference type="RefSeq" id="XP_003038385.1">
    <property type="nucleotide sequence ID" value="XM_003038339.1"/>
</dbReference>
<sequence>MSDDERLPQELKEAVLHQLYAAGDIQSLASCALAHRSLYSASQIYLFRDISLHGPLSATRLLRSLVENPRLGEHVRVLGVEDSDEIQWIVEFEEIAGIFNSVRAIQELYFHPFPVAYGLLPYTLRGALLRAISRSSMRVFSLACVINLPWIIFADMPRLWDLRLSDVHFHEEGIEFIDWSSSPIRLYDLTLDVNGIFFDNFVECTVPTSQRLWGPEILPKKGLWLPPLRNVTPEGRLLPYTLSLLMYGMRWQVGIPDLIAPCANTLESLELGTLTALPEADEPEDWNLHIPLPRLRLLALRHVSITRFDSRHWVWLSRLLADAPNVTHIAVEVQRPIPRLFCLTVLIERLAKVLVGNHATPSLKSLRIISRSLHDASYEYDQQDLEDLEWTLDVFRSNAVDVKITRSLSHGLVQPPLLSLDLLNE</sequence>
<dbReference type="AlphaFoldDB" id="D8PME4"/>
<dbReference type="HOGENOM" id="CLU_609966_0_0_1"/>
<keyword evidence="2" id="KW-1185">Reference proteome</keyword>
<evidence type="ECO:0000313" key="2">
    <source>
        <dbReference type="Proteomes" id="UP000007431"/>
    </source>
</evidence>
<feature type="non-terminal residue" evidence="1">
    <location>
        <position position="425"/>
    </location>
</feature>
<evidence type="ECO:0008006" key="3">
    <source>
        <dbReference type="Google" id="ProtNLM"/>
    </source>
</evidence>
<organism evidence="2">
    <name type="scientific">Schizophyllum commune (strain H4-8 / FGSC 9210)</name>
    <name type="common">Split gill fungus</name>
    <dbReference type="NCBI Taxonomy" id="578458"/>
    <lineage>
        <taxon>Eukaryota</taxon>
        <taxon>Fungi</taxon>
        <taxon>Dikarya</taxon>
        <taxon>Basidiomycota</taxon>
        <taxon>Agaricomycotina</taxon>
        <taxon>Agaricomycetes</taxon>
        <taxon>Agaricomycetidae</taxon>
        <taxon>Agaricales</taxon>
        <taxon>Schizophyllaceae</taxon>
        <taxon>Schizophyllum</taxon>
    </lineage>
</organism>
<reference evidence="1 2" key="1">
    <citation type="journal article" date="2010" name="Nat. Biotechnol.">
        <title>Genome sequence of the model mushroom Schizophyllum commune.</title>
        <authorList>
            <person name="Ohm R.A."/>
            <person name="de Jong J.F."/>
            <person name="Lugones L.G."/>
            <person name="Aerts A."/>
            <person name="Kothe E."/>
            <person name="Stajich J.E."/>
            <person name="de Vries R.P."/>
            <person name="Record E."/>
            <person name="Levasseur A."/>
            <person name="Baker S.E."/>
            <person name="Bartholomew K.A."/>
            <person name="Coutinho P.M."/>
            <person name="Erdmann S."/>
            <person name="Fowler T.J."/>
            <person name="Gathman A.C."/>
            <person name="Lombard V."/>
            <person name="Henrissat B."/>
            <person name="Knabe N."/>
            <person name="Kuees U."/>
            <person name="Lilly W.W."/>
            <person name="Lindquist E."/>
            <person name="Lucas S."/>
            <person name="Magnuson J.K."/>
            <person name="Piumi F."/>
            <person name="Raudaskoski M."/>
            <person name="Salamov A."/>
            <person name="Schmutz J."/>
            <person name="Schwarze F.W.M.R."/>
            <person name="vanKuyk P.A."/>
            <person name="Horton J.S."/>
            <person name="Grigoriev I.V."/>
            <person name="Woesten H.A.B."/>
        </authorList>
    </citation>
    <scope>NUCLEOTIDE SEQUENCE [LARGE SCALE GENOMIC DNA]</scope>
    <source>
        <strain evidence="2">H4-8 / FGSC 9210</strain>
    </source>
</reference>
<dbReference type="VEuPathDB" id="FungiDB:SCHCODRAFT_01163110"/>
<proteinExistence type="predicted"/>
<dbReference type="GeneID" id="9589038"/>
<dbReference type="InParanoid" id="D8PME4"/>
<protein>
    <recommendedName>
        <fullName evidence="3">F-box domain-containing protein</fullName>
    </recommendedName>
</protein>
<gene>
    <name evidence="1" type="ORF">SCHCODRAFT_103491</name>
</gene>
<dbReference type="KEGG" id="scm:SCHCO_01163110"/>
<dbReference type="OrthoDB" id="2745898at2759"/>
<name>D8PME4_SCHCM</name>
<evidence type="ECO:0000313" key="1">
    <source>
        <dbReference type="EMBL" id="EFJ03483.1"/>
    </source>
</evidence>
<accession>D8PME4</accession>
<dbReference type="EMBL" id="GL377302">
    <property type="protein sequence ID" value="EFJ03483.1"/>
    <property type="molecule type" value="Genomic_DNA"/>
</dbReference>
<dbReference type="Proteomes" id="UP000007431">
    <property type="component" value="Unassembled WGS sequence"/>
</dbReference>